<dbReference type="GO" id="GO:0061672">
    <property type="term" value="C:glutathione hydrolase complex"/>
    <property type="evidence" value="ECO:0007669"/>
    <property type="project" value="EnsemblFungi"/>
</dbReference>
<dbReference type="GO" id="GO:0036374">
    <property type="term" value="F:glutathione hydrolase activity"/>
    <property type="evidence" value="ECO:0007669"/>
    <property type="project" value="EnsemblFungi"/>
</dbReference>
<dbReference type="SUPFAM" id="SSF50978">
    <property type="entry name" value="WD40 repeat-like"/>
    <property type="match status" value="1"/>
</dbReference>
<dbReference type="InterPro" id="IPR036322">
    <property type="entry name" value="WD40_repeat_dom_sf"/>
</dbReference>
<dbReference type="InterPro" id="IPR017149">
    <property type="entry name" value="GSH_degradosome_Dug2"/>
</dbReference>
<evidence type="ECO:0000256" key="6">
    <source>
        <dbReference type="SAM" id="MobiDB-lite"/>
    </source>
</evidence>
<dbReference type="InterPro" id="IPR011650">
    <property type="entry name" value="Peptidase_M20_dimer"/>
</dbReference>
<dbReference type="VEuPathDB" id="FungiDB:GWK60_B03113"/>
<dbReference type="Proteomes" id="UP000054886">
    <property type="component" value="Unassembled WGS sequence"/>
</dbReference>
<keyword evidence="4" id="KW-0378">Hydrolase</keyword>
<evidence type="ECO:0000259" key="7">
    <source>
        <dbReference type="Pfam" id="PF07687"/>
    </source>
</evidence>
<feature type="repeat" description="WD" evidence="5">
    <location>
        <begin position="379"/>
        <end position="396"/>
    </location>
</feature>
<dbReference type="InterPro" id="IPR002933">
    <property type="entry name" value="Peptidase_M20"/>
</dbReference>
<organism evidence="8 9">
    <name type="scientific">Candida glabrata</name>
    <name type="common">Yeast</name>
    <name type="synonym">Torulopsis glabrata</name>
    <dbReference type="NCBI Taxonomy" id="5478"/>
    <lineage>
        <taxon>Eukaryota</taxon>
        <taxon>Fungi</taxon>
        <taxon>Dikarya</taxon>
        <taxon>Ascomycota</taxon>
        <taxon>Saccharomycotina</taxon>
        <taxon>Saccharomycetes</taxon>
        <taxon>Saccharomycetales</taxon>
        <taxon>Saccharomycetaceae</taxon>
        <taxon>Nakaseomyces</taxon>
    </lineage>
</organism>
<keyword evidence="5" id="KW-0853">WD repeat</keyword>
<protein>
    <submittedName>
        <fullName evidence="8">Putative di-and tripeptidase DUG2</fullName>
    </submittedName>
</protein>
<dbReference type="InterPro" id="IPR001680">
    <property type="entry name" value="WD40_rpt"/>
</dbReference>
<accession>A0A0W0D0W4</accession>
<dbReference type="GO" id="GO:0046872">
    <property type="term" value="F:metal ion binding"/>
    <property type="evidence" value="ECO:0007669"/>
    <property type="project" value="UniProtKB-KW"/>
</dbReference>
<evidence type="ECO:0000256" key="1">
    <source>
        <dbReference type="ARBA" id="ARBA00006247"/>
    </source>
</evidence>
<dbReference type="VEuPathDB" id="FungiDB:CAGL0B03289g"/>
<reference evidence="8 9" key="1">
    <citation type="submission" date="2015-10" db="EMBL/GenBank/DDBJ databases">
        <title>Draft genomes sequences of Candida glabrata isolates 1A, 1B, 2A, 2B, 3A and 3B.</title>
        <authorList>
            <person name="Haavelsrud O.E."/>
            <person name="Gaustad P."/>
        </authorList>
    </citation>
    <scope>NUCLEOTIDE SEQUENCE [LARGE SCALE GENOMIC DNA]</scope>
    <source>
        <strain evidence="8">910700640</strain>
    </source>
</reference>
<dbReference type="GO" id="GO:0034399">
    <property type="term" value="C:nuclear periphery"/>
    <property type="evidence" value="ECO:0007669"/>
    <property type="project" value="EnsemblFungi"/>
</dbReference>
<dbReference type="Gene3D" id="3.30.70.360">
    <property type="match status" value="1"/>
</dbReference>
<dbReference type="CDD" id="cd05677">
    <property type="entry name" value="M20_dipept_like_DUG2_type"/>
    <property type="match status" value="1"/>
</dbReference>
<dbReference type="PANTHER" id="PTHR43270:SF8">
    <property type="entry name" value="DI- AND TRIPEPTIDASE DUG2-RELATED"/>
    <property type="match status" value="1"/>
</dbReference>
<dbReference type="Gene3D" id="2.130.10.10">
    <property type="entry name" value="YVTN repeat-like/Quinoprotein amine dehydrogenase"/>
    <property type="match status" value="2"/>
</dbReference>
<dbReference type="Pfam" id="PF00400">
    <property type="entry name" value="WD40"/>
    <property type="match status" value="1"/>
</dbReference>
<dbReference type="Gene3D" id="3.40.630.10">
    <property type="entry name" value="Zn peptidases"/>
    <property type="match status" value="1"/>
</dbReference>
<evidence type="ECO:0000313" key="8">
    <source>
        <dbReference type="EMBL" id="KTB03525.1"/>
    </source>
</evidence>
<dbReference type="VEuPathDB" id="FungiDB:GVI51_B03179"/>
<dbReference type="InterPro" id="IPR015943">
    <property type="entry name" value="WD40/YVTN_repeat-like_dom_sf"/>
</dbReference>
<evidence type="ECO:0000256" key="3">
    <source>
        <dbReference type="ARBA" id="ARBA00022723"/>
    </source>
</evidence>
<dbReference type="GO" id="GO:0005737">
    <property type="term" value="C:cytoplasm"/>
    <property type="evidence" value="ECO:0007669"/>
    <property type="project" value="EnsemblFungi"/>
</dbReference>
<keyword evidence="3" id="KW-0479">Metal-binding</keyword>
<dbReference type="AlphaFoldDB" id="A0A0W0D0W4"/>
<dbReference type="SMART" id="SM00320">
    <property type="entry name" value="WD40"/>
    <property type="match status" value="4"/>
</dbReference>
<feature type="region of interest" description="Disordered" evidence="6">
    <location>
        <begin position="170"/>
        <end position="201"/>
    </location>
</feature>
<gene>
    <name evidence="8" type="ORF">AO440_000300</name>
</gene>
<comment type="similarity">
    <text evidence="1">Belongs to the peptidase M20A family.</text>
</comment>
<keyword evidence="2" id="KW-0645">Protease</keyword>
<dbReference type="GO" id="GO:0006751">
    <property type="term" value="P:glutathione catabolic process"/>
    <property type="evidence" value="ECO:0007669"/>
    <property type="project" value="EnsemblFungi"/>
</dbReference>
<dbReference type="PANTHER" id="PTHR43270">
    <property type="entry name" value="BETA-ALA-HIS DIPEPTIDASE"/>
    <property type="match status" value="1"/>
</dbReference>
<dbReference type="VEuPathDB" id="FungiDB:B1J91_B03289g"/>
<dbReference type="Pfam" id="PF07687">
    <property type="entry name" value="M20_dimer"/>
    <property type="match status" value="1"/>
</dbReference>
<dbReference type="PROSITE" id="PS50082">
    <property type="entry name" value="WD_REPEATS_2"/>
    <property type="match status" value="2"/>
</dbReference>
<evidence type="ECO:0000256" key="5">
    <source>
        <dbReference type="PROSITE-ProRule" id="PRU00221"/>
    </source>
</evidence>
<sequence length="870" mass="97198">MSANSDLIHRWSHTYSILSILPFPKKKLLIAGTQDSKILVFDLPAYNLIETIKLGEISENNTRSSVLSLAKSKNEKYLFSAGADSLVRVWRVGSRDSHHGVCLTEMATIYSVTDIGDIFSMKYLDSLDTLVFGCQNASLLFLENLCERMCIAQKSSTRDMNRLPHRRYDKFFDSQGPTGTGSKKPNYGDSGTDSGDDSDTQNVILEVPSENIVPYAHNGFIYSICKLDDEFHSFFSTQRSDDTNVEYITSASGDGINKIWKFSGRANTVTITFMDIQLDNNDSVISQAVEFPFLYSGLTQGIINIWDLSTRELVSTIKTKNDDDITSISVYKDHIFAIDESGINMIYENQAIHWNPNQGKILSSEIFEKSNSNHSLTVYLLAGGNDGSLTLWDVSTLMETGFTMRPSTLSANSSNISYYSTKSSSASPVNNEEMLETLKTLIQFQTVSQCKSTLHQMALRKCATFLQQLFTSLGATNCQLLPSTKGSSPIVTAKFIGSQTQDKKKCILWYGHYDVIDAGDTQNWQSDPFTLTCENGYMKGRGVTDNKGPLVSAIYSVTNLHRRGELLNDVIFLVEGSEECGSPGFAQVCREFRERLDTAIDWIFLSNSTWVDENNPCLNYGLRGVINAKLTISSDAPDRHSGVDGGVHREPTADLINVVSKLQDTHGRVLIPDFYSPVKEIDQEEYERFQKIIEIADINRDTTADDLVTNWAKPSLSLTSMKISGPGNVTVIPQTASIGLSIRLVPGQHVAKIKEDLFKYIRDCFDTLNTENHLEIELLNEAEPWLGDPNNHAYRVLRDELALAWEKEPLFVREGGSIPCLRTLEHIFQAPAVQIPCGQSTDNAHLNNENLRIKNWTKMAEILDNVINKL</sequence>
<proteinExistence type="inferred from homology"/>
<feature type="domain" description="Peptidase M20 dimerisation" evidence="7">
    <location>
        <begin position="620"/>
        <end position="762"/>
    </location>
</feature>
<name>A0A0W0D0W4_CANGB</name>
<dbReference type="EMBL" id="LLZZ01000119">
    <property type="protein sequence ID" value="KTB03525.1"/>
    <property type="molecule type" value="Genomic_DNA"/>
</dbReference>
<evidence type="ECO:0000256" key="4">
    <source>
        <dbReference type="ARBA" id="ARBA00022801"/>
    </source>
</evidence>
<dbReference type="PIRSF" id="PIRSF037237">
    <property type="entry name" value="Peptidase_WD_repeats_DUG2"/>
    <property type="match status" value="1"/>
</dbReference>
<comment type="caution">
    <text evidence="8">The sequence shown here is derived from an EMBL/GenBank/DDBJ whole genome shotgun (WGS) entry which is preliminary data.</text>
</comment>
<dbReference type="Pfam" id="PF01546">
    <property type="entry name" value="Peptidase_M20"/>
    <property type="match status" value="1"/>
</dbReference>
<evidence type="ECO:0000313" key="9">
    <source>
        <dbReference type="Proteomes" id="UP000054886"/>
    </source>
</evidence>
<feature type="repeat" description="WD" evidence="5">
    <location>
        <begin position="59"/>
        <end position="92"/>
    </location>
</feature>
<evidence type="ECO:0000256" key="2">
    <source>
        <dbReference type="ARBA" id="ARBA00022670"/>
    </source>
</evidence>
<dbReference type="GO" id="GO:0042802">
    <property type="term" value="F:identical protein binding"/>
    <property type="evidence" value="ECO:0007669"/>
    <property type="project" value="EnsemblFungi"/>
</dbReference>
<dbReference type="GO" id="GO:0006508">
    <property type="term" value="P:proteolysis"/>
    <property type="evidence" value="ECO:0007669"/>
    <property type="project" value="UniProtKB-KW"/>
</dbReference>
<dbReference type="InterPro" id="IPR051458">
    <property type="entry name" value="Cyt/Met_Dipeptidase"/>
</dbReference>
<dbReference type="SUPFAM" id="SSF53187">
    <property type="entry name" value="Zn-dependent exopeptidases"/>
    <property type="match status" value="1"/>
</dbReference>